<feature type="region of interest" description="Disordered" evidence="1">
    <location>
        <begin position="226"/>
        <end position="295"/>
    </location>
</feature>
<feature type="compositionally biased region" description="Acidic residues" evidence="1">
    <location>
        <begin position="275"/>
        <end position="294"/>
    </location>
</feature>
<protein>
    <submittedName>
        <fullName evidence="2">Uncharacterized protein</fullName>
    </submittedName>
</protein>
<sequence length="320" mass="35513">MASSETDSLNFTFQMRPSFPPEPPSYRPPIPPIAAGAHKFTISFSATQPPLGDCSGPTGRGAQFQYTRQAQAMAQSPQLSSPSSMSSMRSTETPEILDDRQTGNSRAPNGHTILVEESSFILEELRDSDMSGDSDVEVVRPDHYEEVDSDWDKGDGDTSAKRQHASWQDELEQRTGIVRDFQGLCSGSDGFNYSLNHADQDRRHRHKKNRWNASIFKRSFSQTIASETDGEDEADMNANGVGSSTRRLRRRVGSREPGTRSPLAFENSTTSPDIAGDDDELDIDDSAEPDDSDEYIMGTLPFWVMADMMQVDSDTDHQET</sequence>
<feature type="region of interest" description="Disordered" evidence="1">
    <location>
        <begin position="1"/>
        <end position="34"/>
    </location>
</feature>
<evidence type="ECO:0000313" key="3">
    <source>
        <dbReference type="Proteomes" id="UP000750711"/>
    </source>
</evidence>
<comment type="caution">
    <text evidence="2">The sequence shown here is derived from an EMBL/GenBank/DDBJ whole genome shotgun (WGS) entry which is preliminary data.</text>
</comment>
<name>A0A9P8IDT9_9PEZI</name>
<dbReference type="Proteomes" id="UP000750711">
    <property type="component" value="Unassembled WGS sequence"/>
</dbReference>
<evidence type="ECO:0000313" key="2">
    <source>
        <dbReference type="EMBL" id="KAH0555758.1"/>
    </source>
</evidence>
<feature type="compositionally biased region" description="Low complexity" evidence="1">
    <location>
        <begin position="69"/>
        <end position="88"/>
    </location>
</feature>
<accession>A0A9P8IDT9</accession>
<organism evidence="2 3">
    <name type="scientific">Trichoglossum hirsutum</name>
    <dbReference type="NCBI Taxonomy" id="265104"/>
    <lineage>
        <taxon>Eukaryota</taxon>
        <taxon>Fungi</taxon>
        <taxon>Dikarya</taxon>
        <taxon>Ascomycota</taxon>
        <taxon>Pezizomycotina</taxon>
        <taxon>Geoglossomycetes</taxon>
        <taxon>Geoglossales</taxon>
        <taxon>Geoglossaceae</taxon>
        <taxon>Trichoglossum</taxon>
    </lineage>
</organism>
<feature type="compositionally biased region" description="Polar residues" evidence="1">
    <location>
        <begin position="1"/>
        <end position="15"/>
    </location>
</feature>
<keyword evidence="3" id="KW-1185">Reference proteome</keyword>
<evidence type="ECO:0000256" key="1">
    <source>
        <dbReference type="SAM" id="MobiDB-lite"/>
    </source>
</evidence>
<feature type="compositionally biased region" description="Basic and acidic residues" evidence="1">
    <location>
        <begin position="137"/>
        <end position="160"/>
    </location>
</feature>
<feature type="region of interest" description="Disordered" evidence="1">
    <location>
        <begin position="127"/>
        <end position="168"/>
    </location>
</feature>
<gene>
    <name evidence="2" type="ORF">GP486_006298</name>
</gene>
<proteinExistence type="predicted"/>
<dbReference type="AlphaFoldDB" id="A0A9P8IDT9"/>
<dbReference type="EMBL" id="JAGHQM010001375">
    <property type="protein sequence ID" value="KAH0555758.1"/>
    <property type="molecule type" value="Genomic_DNA"/>
</dbReference>
<feature type="region of interest" description="Disordered" evidence="1">
    <location>
        <begin position="46"/>
        <end position="112"/>
    </location>
</feature>
<reference evidence="2" key="1">
    <citation type="submission" date="2021-03" db="EMBL/GenBank/DDBJ databases">
        <title>Comparative genomics and phylogenomic investigation of the class Geoglossomycetes provide insights into ecological specialization and systematics.</title>
        <authorList>
            <person name="Melie T."/>
            <person name="Pirro S."/>
            <person name="Miller A.N."/>
            <person name="Quandt A."/>
        </authorList>
    </citation>
    <scope>NUCLEOTIDE SEQUENCE</scope>
    <source>
        <strain evidence="2">CAQ_001_2017</strain>
    </source>
</reference>
<feature type="compositionally biased region" description="Pro residues" evidence="1">
    <location>
        <begin position="18"/>
        <end position="32"/>
    </location>
</feature>